<dbReference type="InterPro" id="IPR036028">
    <property type="entry name" value="SH3-like_dom_sf"/>
</dbReference>
<dbReference type="AlphaFoldDB" id="A0A642UKJ9"/>
<feature type="region of interest" description="Disordered" evidence="3">
    <location>
        <begin position="309"/>
        <end position="381"/>
    </location>
</feature>
<feature type="compositionally biased region" description="Low complexity" evidence="3">
    <location>
        <begin position="354"/>
        <end position="364"/>
    </location>
</feature>
<organism evidence="5 6">
    <name type="scientific">Diutina rugosa</name>
    <name type="common">Yeast</name>
    <name type="synonym">Candida rugosa</name>
    <dbReference type="NCBI Taxonomy" id="5481"/>
    <lineage>
        <taxon>Eukaryota</taxon>
        <taxon>Fungi</taxon>
        <taxon>Dikarya</taxon>
        <taxon>Ascomycota</taxon>
        <taxon>Saccharomycotina</taxon>
        <taxon>Pichiomycetes</taxon>
        <taxon>Debaryomycetaceae</taxon>
        <taxon>Diutina</taxon>
    </lineage>
</organism>
<accession>A0A642UKJ9</accession>
<keyword evidence="1 2" id="KW-0728">SH3 domain</keyword>
<feature type="domain" description="SH3" evidence="4">
    <location>
        <begin position="1"/>
        <end position="56"/>
    </location>
</feature>
<dbReference type="RefSeq" id="XP_034010546.1">
    <property type="nucleotide sequence ID" value="XM_034157612.1"/>
</dbReference>
<proteinExistence type="predicted"/>
<evidence type="ECO:0000256" key="2">
    <source>
        <dbReference type="PROSITE-ProRule" id="PRU00192"/>
    </source>
</evidence>
<dbReference type="PROSITE" id="PS50002">
    <property type="entry name" value="SH3"/>
    <property type="match status" value="1"/>
</dbReference>
<dbReference type="EMBL" id="SWFT01000146">
    <property type="protein sequence ID" value="KAA8898425.1"/>
    <property type="molecule type" value="Genomic_DNA"/>
</dbReference>
<dbReference type="OrthoDB" id="548867at2759"/>
<dbReference type="VEuPathDB" id="FungiDB:DIURU_004709"/>
<feature type="region of interest" description="Disordered" evidence="3">
    <location>
        <begin position="277"/>
        <end position="297"/>
    </location>
</feature>
<dbReference type="GeneID" id="54783360"/>
<feature type="compositionally biased region" description="Polar residues" evidence="3">
    <location>
        <begin position="309"/>
        <end position="321"/>
    </location>
</feature>
<dbReference type="SUPFAM" id="SSF50044">
    <property type="entry name" value="SH3-domain"/>
    <property type="match status" value="1"/>
</dbReference>
<dbReference type="InterPro" id="IPR001452">
    <property type="entry name" value="SH3_domain"/>
</dbReference>
<gene>
    <name evidence="5" type="ORF">DIURU_004709</name>
</gene>
<evidence type="ECO:0000256" key="3">
    <source>
        <dbReference type="SAM" id="MobiDB-lite"/>
    </source>
</evidence>
<comment type="caution">
    <text evidence="5">The sequence shown here is derived from an EMBL/GenBank/DDBJ whole genome shotgun (WGS) entry which is preliminary data.</text>
</comment>
<evidence type="ECO:0000259" key="4">
    <source>
        <dbReference type="PROSITE" id="PS50002"/>
    </source>
</evidence>
<dbReference type="Gene3D" id="2.30.30.40">
    <property type="entry name" value="SH3 Domains"/>
    <property type="match status" value="1"/>
</dbReference>
<protein>
    <recommendedName>
        <fullName evidence="4">SH3 domain-containing protein</fullName>
    </recommendedName>
</protein>
<sequence length="475" mass="52265">MMYSFTGQSKGELTCPKGTYLKFISRVGSGWLEVETVAAPICRGFVPASYVSIVVNNAVDPITLEWLQAMPHPVAESADTSDTSDTFANMSANTSADISANSTDNTDACSVASSELFDFENVYPETVKVDKLVKGADGLEFCFCLSMHRHDTLYISKSVAEFVALDHSWNQGAVMFGSASGIDVSVKPVPPSFPQLPTAHDTASLFHYCQQVNHYWHEVLKMTQLKRSQQLAHFIGSAMQVVCREGKVMSDADITRTLFGDDVDVVLRMAASASAVHTPIESSFDSDDSDTYRHYSSGSDSLFSRLVKSQTVPTTPVTSHNQHQEFPDTPNTPPMDTDVKRVVTPEAASKSPLQPAQEAEAAPAPAGPPPGPPRRQSKRGVEPSEYLKIKIHIQNEEDDVIVLKIKRTNLISVVYLKKLVSHKIYKDYSLIDHYALTPVGQDPLDDDGLLAWLKTQQKAVLNLQRLRRKNDASDK</sequence>
<dbReference type="Proteomes" id="UP000449547">
    <property type="component" value="Unassembled WGS sequence"/>
</dbReference>
<evidence type="ECO:0000256" key="1">
    <source>
        <dbReference type="ARBA" id="ARBA00022443"/>
    </source>
</evidence>
<name>A0A642UKJ9_DIURU</name>
<reference evidence="5 6" key="1">
    <citation type="submission" date="2019-07" db="EMBL/GenBank/DDBJ databases">
        <title>Genome assembly of two rare yeast pathogens: Diutina rugosa and Trichomonascus ciferrii.</title>
        <authorList>
            <person name="Mixao V."/>
            <person name="Saus E."/>
            <person name="Hansen A."/>
            <person name="Lass-Flor C."/>
            <person name="Gabaldon T."/>
        </authorList>
    </citation>
    <scope>NUCLEOTIDE SEQUENCE [LARGE SCALE GENOMIC DNA]</scope>
    <source>
        <strain evidence="5 6">CBS 613</strain>
    </source>
</reference>
<evidence type="ECO:0000313" key="5">
    <source>
        <dbReference type="EMBL" id="KAA8898425.1"/>
    </source>
</evidence>
<dbReference type="OMA" id="HYWHEVL"/>
<keyword evidence="6" id="KW-1185">Reference proteome</keyword>
<dbReference type="SMART" id="SM00326">
    <property type="entry name" value="SH3"/>
    <property type="match status" value="1"/>
</dbReference>
<evidence type="ECO:0000313" key="6">
    <source>
        <dbReference type="Proteomes" id="UP000449547"/>
    </source>
</evidence>